<gene>
    <name evidence="2" type="ORF">SUNI508_11427</name>
</gene>
<sequence length="181" mass="16900">MVRITFSVALLFAASVFAAPATPDPSGDKNIGNAAGLQFIGGECLSSKDCAATACCAFNNNGRGICSGLGAQTQAGKTGCGFGDGGASSAVSSSAASVATSPAAAPAAAPATGSTAVTVDTSAPGAANVGTGNGQQFITGQCLSDADCASACCANPKGVCSAVAVASDSGKQGCGFVGTAA</sequence>
<accession>A0ABR2UH75</accession>
<feature type="chain" id="PRO_5046892856" evidence="1">
    <location>
        <begin position="19"/>
        <end position="181"/>
    </location>
</feature>
<feature type="signal peptide" evidence="1">
    <location>
        <begin position="1"/>
        <end position="18"/>
    </location>
</feature>
<keyword evidence="1" id="KW-0732">Signal</keyword>
<proteinExistence type="predicted"/>
<dbReference type="EMBL" id="JARVKF010000431">
    <property type="protein sequence ID" value="KAK9413975.1"/>
    <property type="molecule type" value="Genomic_DNA"/>
</dbReference>
<keyword evidence="3" id="KW-1185">Reference proteome</keyword>
<protein>
    <submittedName>
        <fullName evidence="2">Biotrophy-associated secreted protein 2</fullName>
    </submittedName>
</protein>
<evidence type="ECO:0000313" key="2">
    <source>
        <dbReference type="EMBL" id="KAK9413975.1"/>
    </source>
</evidence>
<evidence type="ECO:0000256" key="1">
    <source>
        <dbReference type="SAM" id="SignalP"/>
    </source>
</evidence>
<reference evidence="2 3" key="1">
    <citation type="journal article" date="2024" name="J. Plant Pathol.">
        <title>Sequence and assembly of the genome of Seiridium unicorne, isolate CBS 538.82, causal agent of cypress canker disease.</title>
        <authorList>
            <person name="Scali E."/>
            <person name="Rocca G.D."/>
            <person name="Danti R."/>
            <person name="Garbelotto M."/>
            <person name="Barberini S."/>
            <person name="Baroncelli R."/>
            <person name="Emiliani G."/>
        </authorList>
    </citation>
    <scope>NUCLEOTIDE SEQUENCE [LARGE SCALE GENOMIC DNA]</scope>
    <source>
        <strain evidence="2 3">BM-138-508</strain>
    </source>
</reference>
<name>A0ABR2UH75_9PEZI</name>
<organism evidence="2 3">
    <name type="scientific">Seiridium unicorne</name>
    <dbReference type="NCBI Taxonomy" id="138068"/>
    <lineage>
        <taxon>Eukaryota</taxon>
        <taxon>Fungi</taxon>
        <taxon>Dikarya</taxon>
        <taxon>Ascomycota</taxon>
        <taxon>Pezizomycotina</taxon>
        <taxon>Sordariomycetes</taxon>
        <taxon>Xylariomycetidae</taxon>
        <taxon>Amphisphaeriales</taxon>
        <taxon>Sporocadaceae</taxon>
        <taxon>Seiridium</taxon>
    </lineage>
</organism>
<comment type="caution">
    <text evidence="2">The sequence shown here is derived from an EMBL/GenBank/DDBJ whole genome shotgun (WGS) entry which is preliminary data.</text>
</comment>
<evidence type="ECO:0000313" key="3">
    <source>
        <dbReference type="Proteomes" id="UP001408356"/>
    </source>
</evidence>
<dbReference type="Proteomes" id="UP001408356">
    <property type="component" value="Unassembled WGS sequence"/>
</dbReference>